<dbReference type="AlphaFoldDB" id="A0AAF1BKJ5"/>
<dbReference type="InterPro" id="IPR050425">
    <property type="entry name" value="NAD(P)_dehydrat-like"/>
</dbReference>
<dbReference type="PANTHER" id="PTHR10366:SF562">
    <property type="entry name" value="ALDEHYDE REDUCTASE II (AFU_ORTHOLOGUE AFUA_1G11360)"/>
    <property type="match status" value="1"/>
</dbReference>
<dbReference type="Gene3D" id="3.40.50.720">
    <property type="entry name" value="NAD(P)-binding Rossmann-like Domain"/>
    <property type="match status" value="1"/>
</dbReference>
<proteinExistence type="inferred from homology"/>
<dbReference type="EMBL" id="CP086716">
    <property type="protein sequence ID" value="WOO81135.1"/>
    <property type="molecule type" value="Genomic_DNA"/>
</dbReference>
<dbReference type="GO" id="GO:0016616">
    <property type="term" value="F:oxidoreductase activity, acting on the CH-OH group of donors, NAD or NADP as acceptor"/>
    <property type="evidence" value="ECO:0007669"/>
    <property type="project" value="TreeGrafter"/>
</dbReference>
<comment type="similarity">
    <text evidence="2">Belongs to the NAD(P)-dependent epimerase/dehydratase family. Dihydroflavonol-4-reductase subfamily.</text>
</comment>
<evidence type="ECO:0000259" key="3">
    <source>
        <dbReference type="Pfam" id="PF01370"/>
    </source>
</evidence>
<dbReference type="InterPro" id="IPR036291">
    <property type="entry name" value="NAD(P)-bd_dom_sf"/>
</dbReference>
<dbReference type="Proteomes" id="UP000827549">
    <property type="component" value="Chromosome 3"/>
</dbReference>
<dbReference type="InterPro" id="IPR001509">
    <property type="entry name" value="Epimerase_deHydtase"/>
</dbReference>
<dbReference type="Pfam" id="PF01370">
    <property type="entry name" value="Epimerase"/>
    <property type="match status" value="1"/>
</dbReference>
<dbReference type="GeneID" id="87807904"/>
<gene>
    <name evidence="4" type="primary">azaE_1</name>
    <name evidence="4" type="ORF">LOC62_03G004668</name>
</gene>
<dbReference type="PANTHER" id="PTHR10366">
    <property type="entry name" value="NAD DEPENDENT EPIMERASE/DEHYDRATASE"/>
    <property type="match status" value="1"/>
</dbReference>
<name>A0AAF1BKJ5_9TREE</name>
<keyword evidence="1" id="KW-0560">Oxidoreductase</keyword>
<reference evidence="4" key="1">
    <citation type="submission" date="2023-10" db="EMBL/GenBank/DDBJ databases">
        <authorList>
            <person name="Noh H."/>
        </authorList>
    </citation>
    <scope>NUCLEOTIDE SEQUENCE</scope>
    <source>
        <strain evidence="4">DUCC4014</strain>
    </source>
</reference>
<evidence type="ECO:0000256" key="2">
    <source>
        <dbReference type="ARBA" id="ARBA00023445"/>
    </source>
</evidence>
<keyword evidence="5" id="KW-1185">Reference proteome</keyword>
<evidence type="ECO:0000313" key="5">
    <source>
        <dbReference type="Proteomes" id="UP000827549"/>
    </source>
</evidence>
<dbReference type="SUPFAM" id="SSF51735">
    <property type="entry name" value="NAD(P)-binding Rossmann-fold domains"/>
    <property type="match status" value="1"/>
</dbReference>
<evidence type="ECO:0000256" key="1">
    <source>
        <dbReference type="ARBA" id="ARBA00023002"/>
    </source>
</evidence>
<dbReference type="RefSeq" id="XP_062627167.1">
    <property type="nucleotide sequence ID" value="XM_062771183.1"/>
</dbReference>
<protein>
    <submittedName>
        <fullName evidence="4">Ketoreductase azaE</fullName>
    </submittedName>
</protein>
<organism evidence="4 5">
    <name type="scientific">Vanrija pseudolonga</name>
    <dbReference type="NCBI Taxonomy" id="143232"/>
    <lineage>
        <taxon>Eukaryota</taxon>
        <taxon>Fungi</taxon>
        <taxon>Dikarya</taxon>
        <taxon>Basidiomycota</taxon>
        <taxon>Agaricomycotina</taxon>
        <taxon>Tremellomycetes</taxon>
        <taxon>Trichosporonales</taxon>
        <taxon>Trichosporonaceae</taxon>
        <taxon>Vanrija</taxon>
    </lineage>
</organism>
<sequence length="345" mass="36358">MPAITSGRVLVTGANGFLALYVIRALLEQGFSVRFTVRSEGKAAFVREFFAAHADRLEGVIVEDMAVPGAYDAAVPDVDGIVHLASPVDITNPGPPELVTRPAIGGVENLLASVQAHGDKLKRWVQISSVAALGADLSPSAHYTEANWNDASLAVVAELGAKAEPIHKYNASKVLAERAFWGWIEEKKVAWDGVAVLPSLIMAPDLQYAHSGTPTVGLSFGLIPLLRKGITAAELDDIMPWHTVDARDVAHAVVTALSTPEAGGERFIASSGVLAVNDVALAAAQLLPNVAQGNADPALRGSFASRSYVMDGSKAERVLGFKYRPVHDTLVDTITSVPAEIFAAA</sequence>
<feature type="domain" description="NAD-dependent epimerase/dehydratase" evidence="3">
    <location>
        <begin position="9"/>
        <end position="264"/>
    </location>
</feature>
<accession>A0AAF1BKJ5</accession>
<evidence type="ECO:0000313" key="4">
    <source>
        <dbReference type="EMBL" id="WOO81135.1"/>
    </source>
</evidence>